<organism evidence="1 2">
    <name type="scientific">Romanomermis culicivorax</name>
    <name type="common">Nematode worm</name>
    <dbReference type="NCBI Taxonomy" id="13658"/>
    <lineage>
        <taxon>Eukaryota</taxon>
        <taxon>Metazoa</taxon>
        <taxon>Ecdysozoa</taxon>
        <taxon>Nematoda</taxon>
        <taxon>Enoplea</taxon>
        <taxon>Dorylaimia</taxon>
        <taxon>Mermithida</taxon>
        <taxon>Mermithoidea</taxon>
        <taxon>Mermithidae</taxon>
        <taxon>Romanomermis</taxon>
    </lineage>
</organism>
<dbReference type="WBParaSite" id="nRc.2.0.1.t22635-RA">
    <property type="protein sequence ID" value="nRc.2.0.1.t22635-RA"/>
    <property type="gene ID" value="nRc.2.0.1.g22635"/>
</dbReference>
<reference evidence="2" key="1">
    <citation type="submission" date="2022-11" db="UniProtKB">
        <authorList>
            <consortium name="WormBaseParasite"/>
        </authorList>
    </citation>
    <scope>IDENTIFICATION</scope>
</reference>
<name>A0A915JA39_ROMCU</name>
<evidence type="ECO:0000313" key="1">
    <source>
        <dbReference type="Proteomes" id="UP000887565"/>
    </source>
</evidence>
<protein>
    <submittedName>
        <fullName evidence="2">Uncharacterized protein</fullName>
    </submittedName>
</protein>
<proteinExistence type="predicted"/>
<accession>A0A915JA39</accession>
<sequence length="94" mass="10469">MGCLSFCGITAHFVLCKSNAHRNILALEPSSVFVVNCFTDETFFLEEDDSFSLPDDQEILNVEEQGILQQSATTPTTAPRILRPMKVFITIMIA</sequence>
<evidence type="ECO:0000313" key="2">
    <source>
        <dbReference type="WBParaSite" id="nRc.2.0.1.t22635-RA"/>
    </source>
</evidence>
<dbReference type="AlphaFoldDB" id="A0A915JA39"/>
<keyword evidence="1" id="KW-1185">Reference proteome</keyword>
<dbReference type="Proteomes" id="UP000887565">
    <property type="component" value="Unplaced"/>
</dbReference>